<comment type="caution">
    <text evidence="1">The sequence shown here is derived from an EMBL/GenBank/DDBJ whole genome shotgun (WGS) entry which is preliminary data.</text>
</comment>
<evidence type="ECO:0000313" key="2">
    <source>
        <dbReference type="Proteomes" id="UP000298061"/>
    </source>
</evidence>
<proteinExistence type="predicted"/>
<protein>
    <submittedName>
        <fullName evidence="1">Uncharacterized protein</fullName>
    </submittedName>
</protein>
<accession>A0A4Z0A255</accession>
<sequence>MDAKGVIVKLLVDALIYQFNAAVDVLRQEPYAAQMTVVAQRAAISASCRAIDAKCVIVKLLLQGISHQFADVVEVSQHDAYSPARTISASCRTVCAKDIIVKILHQVVFIHRD</sequence>
<reference evidence="1 2" key="1">
    <citation type="submission" date="2019-02" db="EMBL/GenBank/DDBJ databases">
        <title>Genome sequencing of the rare red list fungi Hericium alpestre (H. flagellum).</title>
        <authorList>
            <person name="Buettner E."/>
            <person name="Kellner H."/>
        </authorList>
    </citation>
    <scope>NUCLEOTIDE SEQUENCE [LARGE SCALE GENOMIC DNA]</scope>
    <source>
        <strain evidence="1 2">DSM 108284</strain>
    </source>
</reference>
<dbReference type="Proteomes" id="UP000298061">
    <property type="component" value="Unassembled WGS sequence"/>
</dbReference>
<dbReference type="AlphaFoldDB" id="A0A4Z0A255"/>
<name>A0A4Z0A255_9AGAM</name>
<keyword evidence="2" id="KW-1185">Reference proteome</keyword>
<gene>
    <name evidence="1" type="ORF">EWM64_g3711</name>
</gene>
<dbReference type="EMBL" id="SFCI01000359">
    <property type="protein sequence ID" value="TFY80301.1"/>
    <property type="molecule type" value="Genomic_DNA"/>
</dbReference>
<evidence type="ECO:0000313" key="1">
    <source>
        <dbReference type="EMBL" id="TFY80301.1"/>
    </source>
</evidence>
<organism evidence="1 2">
    <name type="scientific">Hericium alpestre</name>
    <dbReference type="NCBI Taxonomy" id="135208"/>
    <lineage>
        <taxon>Eukaryota</taxon>
        <taxon>Fungi</taxon>
        <taxon>Dikarya</taxon>
        <taxon>Basidiomycota</taxon>
        <taxon>Agaricomycotina</taxon>
        <taxon>Agaricomycetes</taxon>
        <taxon>Russulales</taxon>
        <taxon>Hericiaceae</taxon>
        <taxon>Hericium</taxon>
    </lineage>
</organism>